<evidence type="ECO:0000256" key="6">
    <source>
        <dbReference type="PROSITE-ProRule" id="PRU00552"/>
    </source>
</evidence>
<evidence type="ECO:0000259" key="11">
    <source>
        <dbReference type="PROSITE" id="PS51195"/>
    </source>
</evidence>
<keyword evidence="1 7" id="KW-0547">Nucleotide-binding</keyword>
<dbReference type="InterPro" id="IPR027417">
    <property type="entry name" value="P-loop_NTPase"/>
</dbReference>
<dbReference type="SMART" id="SM00490">
    <property type="entry name" value="HELICc"/>
    <property type="match status" value="1"/>
</dbReference>
<dbReference type="GO" id="GO:0005829">
    <property type="term" value="C:cytosol"/>
    <property type="evidence" value="ECO:0007669"/>
    <property type="project" value="TreeGrafter"/>
</dbReference>
<dbReference type="InterPro" id="IPR050079">
    <property type="entry name" value="DEAD_box_RNA_helicase"/>
</dbReference>
<dbReference type="Pfam" id="PF00271">
    <property type="entry name" value="Helicase_C"/>
    <property type="match status" value="1"/>
</dbReference>
<dbReference type="SUPFAM" id="SSF52540">
    <property type="entry name" value="P-loop containing nucleoside triphosphate hydrolases"/>
    <property type="match status" value="1"/>
</dbReference>
<feature type="domain" description="DEAD-box RNA helicase Q" evidence="11">
    <location>
        <begin position="1"/>
        <end position="23"/>
    </location>
</feature>
<evidence type="ECO:0000256" key="5">
    <source>
        <dbReference type="ARBA" id="ARBA00038437"/>
    </source>
</evidence>
<dbReference type="PROSITE" id="PS51192">
    <property type="entry name" value="HELICASE_ATP_BIND_1"/>
    <property type="match status" value="1"/>
</dbReference>
<dbReference type="SMART" id="SM00487">
    <property type="entry name" value="DEXDc"/>
    <property type="match status" value="1"/>
</dbReference>
<evidence type="ECO:0000259" key="10">
    <source>
        <dbReference type="PROSITE" id="PS51194"/>
    </source>
</evidence>
<keyword evidence="4 7" id="KW-0067">ATP-binding</keyword>
<evidence type="ECO:0000256" key="4">
    <source>
        <dbReference type="ARBA" id="ARBA00022840"/>
    </source>
</evidence>
<dbReference type="EMBL" id="VAFM01000003">
    <property type="protein sequence ID" value="TKW60343.1"/>
    <property type="molecule type" value="Genomic_DNA"/>
</dbReference>
<evidence type="ECO:0000256" key="1">
    <source>
        <dbReference type="ARBA" id="ARBA00022741"/>
    </source>
</evidence>
<dbReference type="PROSITE" id="PS51194">
    <property type="entry name" value="HELICASE_CTER"/>
    <property type="match status" value="1"/>
</dbReference>
<dbReference type="AlphaFoldDB" id="A0A6N4RBC3"/>
<dbReference type="PROSITE" id="PS00039">
    <property type="entry name" value="DEAD_ATP_HELICASE"/>
    <property type="match status" value="1"/>
</dbReference>
<dbReference type="Proteomes" id="UP000320948">
    <property type="component" value="Unassembled WGS sequence"/>
</dbReference>
<keyword evidence="2 7" id="KW-0378">Hydrolase</keyword>
<dbReference type="InterPro" id="IPR044742">
    <property type="entry name" value="DEAD/DEAH_RhlB"/>
</dbReference>
<dbReference type="InterPro" id="IPR001650">
    <property type="entry name" value="Helicase_C-like"/>
</dbReference>
<dbReference type="PANTHER" id="PTHR47959:SF17">
    <property type="entry name" value="ATP-DEPENDENT RNA HELICASE DEAD BOX FAMILY"/>
    <property type="match status" value="1"/>
</dbReference>
<evidence type="ECO:0000256" key="3">
    <source>
        <dbReference type="ARBA" id="ARBA00022806"/>
    </source>
</evidence>
<comment type="caution">
    <text evidence="12">The sequence shown here is derived from an EMBL/GenBank/DDBJ whole genome shotgun (WGS) entry which is preliminary data.</text>
</comment>
<feature type="region of interest" description="Disordered" evidence="8">
    <location>
        <begin position="382"/>
        <end position="524"/>
    </location>
</feature>
<keyword evidence="3 7" id="KW-0347">Helicase</keyword>
<evidence type="ECO:0000256" key="7">
    <source>
        <dbReference type="RuleBase" id="RU000492"/>
    </source>
</evidence>
<dbReference type="GO" id="GO:0003724">
    <property type="term" value="F:RNA helicase activity"/>
    <property type="evidence" value="ECO:0007669"/>
    <property type="project" value="InterPro"/>
</dbReference>
<evidence type="ECO:0000313" key="13">
    <source>
        <dbReference type="Proteomes" id="UP000320948"/>
    </source>
</evidence>
<dbReference type="InterPro" id="IPR014014">
    <property type="entry name" value="RNA_helicase_DEAD_Q_motif"/>
</dbReference>
<feature type="compositionally biased region" description="Basic and acidic residues" evidence="8">
    <location>
        <begin position="439"/>
        <end position="494"/>
    </location>
</feature>
<comment type="similarity">
    <text evidence="5 7">Belongs to the DEAD box helicase family.</text>
</comment>
<dbReference type="Pfam" id="PF00270">
    <property type="entry name" value="DEAD"/>
    <property type="match status" value="1"/>
</dbReference>
<accession>A0A6N4RBC3</accession>
<evidence type="ECO:0000313" key="12">
    <source>
        <dbReference type="EMBL" id="TKW60343.1"/>
    </source>
</evidence>
<dbReference type="GO" id="GO:0005524">
    <property type="term" value="F:ATP binding"/>
    <property type="evidence" value="ECO:0007669"/>
    <property type="project" value="UniProtKB-KW"/>
</dbReference>
<feature type="domain" description="Helicase ATP-binding" evidence="9">
    <location>
        <begin position="26"/>
        <end position="201"/>
    </location>
</feature>
<evidence type="ECO:0000256" key="8">
    <source>
        <dbReference type="SAM" id="MobiDB-lite"/>
    </source>
</evidence>
<feature type="short sequence motif" description="Q motif" evidence="6">
    <location>
        <begin position="1"/>
        <end position="23"/>
    </location>
</feature>
<reference evidence="12 13" key="1">
    <citation type="journal article" date="2017" name="Nat. Commun.">
        <title>In situ click chemistry generation of cyclooxygenase-2 inhibitors.</title>
        <authorList>
            <person name="Bhardwaj A."/>
            <person name="Kaur J."/>
            <person name="Wuest M."/>
            <person name="Wuest F."/>
        </authorList>
    </citation>
    <scope>NUCLEOTIDE SEQUENCE [LARGE SCALE GENOMIC DNA]</scope>
    <source>
        <strain evidence="12">S2_018_000_R2_106</strain>
    </source>
</reference>
<feature type="compositionally biased region" description="Basic and acidic residues" evidence="8">
    <location>
        <begin position="418"/>
        <end position="431"/>
    </location>
</feature>
<dbReference type="Gene3D" id="3.40.50.300">
    <property type="entry name" value="P-loop containing nucleotide triphosphate hydrolases"/>
    <property type="match status" value="2"/>
</dbReference>
<gene>
    <name evidence="12" type="ORF">DI628_08825</name>
</gene>
<feature type="domain" description="Helicase C-terminal" evidence="10">
    <location>
        <begin position="229"/>
        <end position="378"/>
    </location>
</feature>
<name>A0A6N4RBC3_BLAVI</name>
<organism evidence="12 13">
    <name type="scientific">Blastochloris viridis</name>
    <name type="common">Rhodopseudomonas viridis</name>
    <dbReference type="NCBI Taxonomy" id="1079"/>
    <lineage>
        <taxon>Bacteria</taxon>
        <taxon>Pseudomonadati</taxon>
        <taxon>Pseudomonadota</taxon>
        <taxon>Alphaproteobacteria</taxon>
        <taxon>Hyphomicrobiales</taxon>
        <taxon>Blastochloridaceae</taxon>
        <taxon>Blastochloris</taxon>
    </lineage>
</organism>
<dbReference type="GO" id="GO:0016787">
    <property type="term" value="F:hydrolase activity"/>
    <property type="evidence" value="ECO:0007669"/>
    <property type="project" value="UniProtKB-KW"/>
</dbReference>
<dbReference type="InterPro" id="IPR014001">
    <property type="entry name" value="Helicase_ATP-bd"/>
</dbReference>
<dbReference type="CDD" id="cd18787">
    <property type="entry name" value="SF2_C_DEAD"/>
    <property type="match status" value="1"/>
</dbReference>
<feature type="compositionally biased region" description="Gly residues" evidence="8">
    <location>
        <begin position="397"/>
        <end position="412"/>
    </location>
</feature>
<dbReference type="InterPro" id="IPR000629">
    <property type="entry name" value="RNA-helicase_DEAD-box_CS"/>
</dbReference>
<dbReference type="CDD" id="cd00268">
    <property type="entry name" value="DEADc"/>
    <property type="match status" value="1"/>
</dbReference>
<protein>
    <submittedName>
        <fullName evidence="12">DEAD/DEAH box helicase</fullName>
    </submittedName>
</protein>
<dbReference type="InterPro" id="IPR011545">
    <property type="entry name" value="DEAD/DEAH_box_helicase_dom"/>
</dbReference>
<sequence length="524" mass="56666">MLKPPLQKAIADAGFTTPTPIQAQSIPGILEGRDAMACAPTGTGKTAAFVLPALNLITSGPSQARGHGPRVLVLTPTRELAEQIITNVKLFSKHSRIASGLIMGGVSYGPQYKLLSNPLDMLVATPGRLIDHLNERKIDLSRVEMLVLDEADRMLDMGFLKPVEKIIAALARKPQTLLFSATFEAEIEKVAQRVLTNPVRVQLAAPKQSHSSITHHAYMVDNTGHKQALLNKLLREKDVQQAIVFTATKRIADQLAEHLHGRGFSASALHGDMKQNARKRTLEGLHKGTLQVLVATDVAARGIDVKNLSHVFNYDLPNAADDFTHRIGRTGRGGSEGIAISLVAPPDLPLLKAIEKRQGKNFNFVSFEGLEPVLSEQDFRALVPTEPPPGRPKPKGQRGGGRPQGGFSGRSFGGNRSEGGRSEGGRSDKPRGFSGGNRSEGRSEYRDNGNRTEGRGERSDNRGNRFEGRSEGRSDSRPDNRFGGRSEGRSDKPRGFSGGKPARREGGNGASRSASSRPARRPSR</sequence>
<evidence type="ECO:0000256" key="2">
    <source>
        <dbReference type="ARBA" id="ARBA00022801"/>
    </source>
</evidence>
<dbReference type="PANTHER" id="PTHR47959">
    <property type="entry name" value="ATP-DEPENDENT RNA HELICASE RHLE-RELATED"/>
    <property type="match status" value="1"/>
</dbReference>
<dbReference type="GO" id="GO:0003676">
    <property type="term" value="F:nucleic acid binding"/>
    <property type="evidence" value="ECO:0007669"/>
    <property type="project" value="InterPro"/>
</dbReference>
<proteinExistence type="inferred from homology"/>
<evidence type="ECO:0000259" key="9">
    <source>
        <dbReference type="PROSITE" id="PS51192"/>
    </source>
</evidence>
<dbReference type="PROSITE" id="PS51195">
    <property type="entry name" value="Q_MOTIF"/>
    <property type="match status" value="1"/>
</dbReference>